<dbReference type="InterPro" id="IPR036515">
    <property type="entry name" value="Transposase_17_sf"/>
</dbReference>
<comment type="caution">
    <text evidence="2">The sequence shown here is derived from an EMBL/GenBank/DDBJ whole genome shotgun (WGS) entry which is preliminary data.</text>
</comment>
<dbReference type="PANTHER" id="PTHR36966">
    <property type="entry name" value="REP-ASSOCIATED TYROSINE TRANSPOSASE"/>
    <property type="match status" value="1"/>
</dbReference>
<dbReference type="Gene3D" id="3.30.70.1290">
    <property type="entry name" value="Transposase IS200-like"/>
    <property type="match status" value="1"/>
</dbReference>
<dbReference type="EMBL" id="LAZR01000114">
    <property type="protein sequence ID" value="KKN89993.1"/>
    <property type="molecule type" value="Genomic_DNA"/>
</dbReference>
<protein>
    <recommendedName>
        <fullName evidence="1">Transposase IS200-like domain-containing protein</fullName>
    </recommendedName>
</protein>
<dbReference type="SMART" id="SM01321">
    <property type="entry name" value="Y1_Tnp"/>
    <property type="match status" value="1"/>
</dbReference>
<dbReference type="AlphaFoldDB" id="A0A0F9XDZ9"/>
<reference evidence="2" key="1">
    <citation type="journal article" date="2015" name="Nature">
        <title>Complex archaea that bridge the gap between prokaryotes and eukaryotes.</title>
        <authorList>
            <person name="Spang A."/>
            <person name="Saw J.H."/>
            <person name="Jorgensen S.L."/>
            <person name="Zaremba-Niedzwiedzka K."/>
            <person name="Martijn J."/>
            <person name="Lind A.E."/>
            <person name="van Eijk R."/>
            <person name="Schleper C."/>
            <person name="Guy L."/>
            <person name="Ettema T.J."/>
        </authorList>
    </citation>
    <scope>NUCLEOTIDE SEQUENCE</scope>
</reference>
<feature type="domain" description="Transposase IS200-like" evidence="1">
    <location>
        <begin position="36"/>
        <end position="180"/>
    </location>
</feature>
<dbReference type="InterPro" id="IPR002686">
    <property type="entry name" value="Transposase_17"/>
</dbReference>
<evidence type="ECO:0000259" key="1">
    <source>
        <dbReference type="SMART" id="SM01321"/>
    </source>
</evidence>
<dbReference type="Pfam" id="PF01797">
    <property type="entry name" value="Y1_Tnp"/>
    <property type="match status" value="1"/>
</dbReference>
<gene>
    <name evidence="2" type="ORF">LCGC14_0233710</name>
</gene>
<proteinExistence type="predicted"/>
<dbReference type="GO" id="GO:0006313">
    <property type="term" value="P:DNA transposition"/>
    <property type="evidence" value="ECO:0007669"/>
    <property type="project" value="InterPro"/>
</dbReference>
<dbReference type="InterPro" id="IPR052715">
    <property type="entry name" value="RAYT_transposase"/>
</dbReference>
<accession>A0A0F9XDZ9</accession>
<dbReference type="GO" id="GO:0004803">
    <property type="term" value="F:transposase activity"/>
    <property type="evidence" value="ECO:0007669"/>
    <property type="project" value="InterPro"/>
</dbReference>
<evidence type="ECO:0000313" key="2">
    <source>
        <dbReference type="EMBL" id="KKN89993.1"/>
    </source>
</evidence>
<organism evidence="2">
    <name type="scientific">marine sediment metagenome</name>
    <dbReference type="NCBI Taxonomy" id="412755"/>
    <lineage>
        <taxon>unclassified sequences</taxon>
        <taxon>metagenomes</taxon>
        <taxon>ecological metagenomes</taxon>
    </lineage>
</organism>
<dbReference type="NCBIfam" id="NF047646">
    <property type="entry name" value="REP_Tyr_transpos"/>
    <property type="match status" value="1"/>
</dbReference>
<dbReference type="PANTHER" id="PTHR36966:SF1">
    <property type="entry name" value="REP-ASSOCIATED TYROSINE TRANSPOSASE"/>
    <property type="match status" value="1"/>
</dbReference>
<dbReference type="SUPFAM" id="SSF143422">
    <property type="entry name" value="Transposase IS200-like"/>
    <property type="match status" value="1"/>
</dbReference>
<sequence>MPHAVSDDVHKGWYHSRRLPHFDASYVQQVITFRLADSLPQHVLRQIEVDLKSAPESTREHQRRQRTDAWLDLGLGCRALENAEVAEVLLEGLLRNDGKRYQLLAWCVMPNHVHVMIQPQYSLARIVQSWKSYTGRWALAHNARLGLEIPAGSLWMRGYWDRFIRDEEHFFAAVDYIHNNPVKAGLCESAGQWRWSSAYEG</sequence>
<name>A0A0F9XDZ9_9ZZZZ</name>
<dbReference type="GO" id="GO:0043565">
    <property type="term" value="F:sequence-specific DNA binding"/>
    <property type="evidence" value="ECO:0007669"/>
    <property type="project" value="TreeGrafter"/>
</dbReference>